<dbReference type="OrthoDB" id="9803735at2"/>
<organism evidence="6 7">
    <name type="scientific">Paenibacillus rhizophilus</name>
    <dbReference type="NCBI Taxonomy" id="1850366"/>
    <lineage>
        <taxon>Bacteria</taxon>
        <taxon>Bacillati</taxon>
        <taxon>Bacillota</taxon>
        <taxon>Bacilli</taxon>
        <taxon>Bacillales</taxon>
        <taxon>Paenibacillaceae</taxon>
        <taxon>Paenibacillus</taxon>
    </lineage>
</organism>
<dbReference type="GO" id="GO:0003700">
    <property type="term" value="F:DNA-binding transcription factor activity"/>
    <property type="evidence" value="ECO:0007669"/>
    <property type="project" value="InterPro"/>
</dbReference>
<dbReference type="PROSITE" id="PS50931">
    <property type="entry name" value="HTH_LYSR"/>
    <property type="match status" value="1"/>
</dbReference>
<keyword evidence="4" id="KW-0804">Transcription</keyword>
<dbReference type="SUPFAM" id="SSF53850">
    <property type="entry name" value="Periplasmic binding protein-like II"/>
    <property type="match status" value="1"/>
</dbReference>
<evidence type="ECO:0000259" key="5">
    <source>
        <dbReference type="PROSITE" id="PS50931"/>
    </source>
</evidence>
<evidence type="ECO:0000256" key="3">
    <source>
        <dbReference type="ARBA" id="ARBA00023125"/>
    </source>
</evidence>
<dbReference type="InterPro" id="IPR005119">
    <property type="entry name" value="LysR_subst-bd"/>
</dbReference>
<dbReference type="AlphaFoldDB" id="A0A3N9PX15"/>
<dbReference type="EMBL" id="RQPI01000007">
    <property type="protein sequence ID" value="RQW10932.1"/>
    <property type="molecule type" value="Genomic_DNA"/>
</dbReference>
<dbReference type="SUPFAM" id="SSF46785">
    <property type="entry name" value="Winged helix' DNA-binding domain"/>
    <property type="match status" value="1"/>
</dbReference>
<dbReference type="Pfam" id="PF03466">
    <property type="entry name" value="LysR_substrate"/>
    <property type="match status" value="1"/>
</dbReference>
<dbReference type="InterPro" id="IPR036388">
    <property type="entry name" value="WH-like_DNA-bd_sf"/>
</dbReference>
<accession>A0A3N9PX15</accession>
<dbReference type="PRINTS" id="PR00039">
    <property type="entry name" value="HTHLYSR"/>
</dbReference>
<evidence type="ECO:0000313" key="6">
    <source>
        <dbReference type="EMBL" id="RQW10932.1"/>
    </source>
</evidence>
<evidence type="ECO:0000256" key="2">
    <source>
        <dbReference type="ARBA" id="ARBA00023015"/>
    </source>
</evidence>
<sequence length="301" mass="33715">MIVQPEDNGMELTYLRTFCEVVLSGSYTRAAEQLGYAQSSVTAQITKLEEMYGAKLLERSGKGMTPTFAGKTLLRYARQMLALSEEAKEIISEGQAGELTIGSIETLAAYFLPHRLHRYRKQHPDIRLRVLPGSESDIIAGVRNKSADFGLIFDKPYASDDLQVLSLQQEELFVIVYPGHPLAYRESIEISMLATEPLVLTEDTCTYRNHLLQEMRGLGIAPRVELEFGNLEGIKQAVKHEWGIAFLPGYTVLDELGRGELKATPVSEDGGKGFCIQLIYRKDRWLAASFKRFIETMQGDG</sequence>
<protein>
    <submittedName>
        <fullName evidence="6">LysR family transcriptional regulator</fullName>
    </submittedName>
</protein>
<keyword evidence="2" id="KW-0805">Transcription regulation</keyword>
<proteinExistence type="inferred from homology"/>
<name>A0A3N9PX15_9BACL</name>
<feature type="domain" description="HTH lysR-type" evidence="5">
    <location>
        <begin position="10"/>
        <end position="67"/>
    </location>
</feature>
<dbReference type="Gene3D" id="3.40.190.290">
    <property type="match status" value="1"/>
</dbReference>
<evidence type="ECO:0000256" key="4">
    <source>
        <dbReference type="ARBA" id="ARBA00023163"/>
    </source>
</evidence>
<dbReference type="PANTHER" id="PTHR30126">
    <property type="entry name" value="HTH-TYPE TRANSCRIPTIONAL REGULATOR"/>
    <property type="match status" value="1"/>
</dbReference>
<evidence type="ECO:0000256" key="1">
    <source>
        <dbReference type="ARBA" id="ARBA00009437"/>
    </source>
</evidence>
<gene>
    <name evidence="6" type="ORF">EH198_14400</name>
</gene>
<dbReference type="InterPro" id="IPR000847">
    <property type="entry name" value="LysR_HTH_N"/>
</dbReference>
<reference evidence="6 7" key="1">
    <citation type="submission" date="2018-11" db="EMBL/GenBank/DDBJ databases">
        <title>Genome sequence of strain 7197.</title>
        <authorList>
            <person name="Gao J."/>
            <person name="Sun J."/>
        </authorList>
    </citation>
    <scope>NUCLEOTIDE SEQUENCE [LARGE SCALE GENOMIC DNA]</scope>
    <source>
        <strain evidence="6 7">7197</strain>
    </source>
</reference>
<dbReference type="GO" id="GO:0000976">
    <property type="term" value="F:transcription cis-regulatory region binding"/>
    <property type="evidence" value="ECO:0007669"/>
    <property type="project" value="TreeGrafter"/>
</dbReference>
<comment type="caution">
    <text evidence="6">The sequence shown here is derived from an EMBL/GenBank/DDBJ whole genome shotgun (WGS) entry which is preliminary data.</text>
</comment>
<dbReference type="Proteomes" id="UP000282529">
    <property type="component" value="Unassembled WGS sequence"/>
</dbReference>
<dbReference type="Gene3D" id="1.10.10.10">
    <property type="entry name" value="Winged helix-like DNA-binding domain superfamily/Winged helix DNA-binding domain"/>
    <property type="match status" value="1"/>
</dbReference>
<comment type="similarity">
    <text evidence="1">Belongs to the LysR transcriptional regulatory family.</text>
</comment>
<dbReference type="Pfam" id="PF00126">
    <property type="entry name" value="HTH_1"/>
    <property type="match status" value="1"/>
</dbReference>
<dbReference type="PANTHER" id="PTHR30126:SF40">
    <property type="entry name" value="HTH-TYPE TRANSCRIPTIONAL REGULATOR GLTR"/>
    <property type="match status" value="1"/>
</dbReference>
<keyword evidence="7" id="KW-1185">Reference proteome</keyword>
<dbReference type="CDD" id="cd05466">
    <property type="entry name" value="PBP2_LTTR_substrate"/>
    <property type="match status" value="1"/>
</dbReference>
<dbReference type="InterPro" id="IPR036390">
    <property type="entry name" value="WH_DNA-bd_sf"/>
</dbReference>
<dbReference type="FunFam" id="1.10.10.10:FF:000001">
    <property type="entry name" value="LysR family transcriptional regulator"/>
    <property type="match status" value="1"/>
</dbReference>
<keyword evidence="3" id="KW-0238">DNA-binding</keyword>
<evidence type="ECO:0000313" key="7">
    <source>
        <dbReference type="Proteomes" id="UP000282529"/>
    </source>
</evidence>